<feature type="compositionally biased region" description="Basic and acidic residues" evidence="5">
    <location>
        <begin position="47"/>
        <end position="76"/>
    </location>
</feature>
<evidence type="ECO:0000313" key="8">
    <source>
        <dbReference type="EMBL" id="KZT54325.1"/>
    </source>
</evidence>
<dbReference type="OrthoDB" id="9986881at2759"/>
<dbReference type="STRING" id="1353952.A0A165E8K8"/>
<dbReference type="AlphaFoldDB" id="A0A165E8K8"/>
<evidence type="ECO:0000256" key="3">
    <source>
        <dbReference type="ARBA" id="ARBA00022989"/>
    </source>
</evidence>
<feature type="region of interest" description="Disordered" evidence="5">
    <location>
        <begin position="1"/>
        <end position="129"/>
    </location>
</feature>
<feature type="compositionally biased region" description="Basic and acidic residues" evidence="5">
    <location>
        <begin position="91"/>
        <end position="106"/>
    </location>
</feature>
<dbReference type="Proteomes" id="UP000076842">
    <property type="component" value="Unassembled WGS sequence"/>
</dbReference>
<feature type="transmembrane region" description="Helical" evidence="6">
    <location>
        <begin position="309"/>
        <end position="330"/>
    </location>
</feature>
<keyword evidence="3 6" id="KW-1133">Transmembrane helix</keyword>
<dbReference type="SUPFAM" id="SSF103473">
    <property type="entry name" value="MFS general substrate transporter"/>
    <property type="match status" value="1"/>
</dbReference>
<dbReference type="GO" id="GO:0022857">
    <property type="term" value="F:transmembrane transporter activity"/>
    <property type="evidence" value="ECO:0007669"/>
    <property type="project" value="InterPro"/>
</dbReference>
<dbReference type="InterPro" id="IPR020846">
    <property type="entry name" value="MFS_dom"/>
</dbReference>
<dbReference type="InterPro" id="IPR036259">
    <property type="entry name" value="MFS_trans_sf"/>
</dbReference>
<evidence type="ECO:0000256" key="2">
    <source>
        <dbReference type="ARBA" id="ARBA00022692"/>
    </source>
</evidence>
<name>A0A165E8K8_9BASI</name>
<sequence>MAPPTPSGSNAGTPGATLRPPSPALSHDSSARTLTPAGPDLELPADEAEKEKAVEKPDPANLHLDTHPPPRPRDYANVDLEAQRATSAHDAIPRGRHLQEDAERSVGDLSEVFSPGEEEPQEIEREKEDPFLVVWEEGDKENPKNWNRGFRWYITCFGGLLTLNATFSSSAPSGVIPQLIEDWGMSTEIATLLIAVFVVGYCVGPLLWGPLSETYGRRPIFILAFFVYFVFQIACAVAPNTGALIAFRFLGGCFAAAPLTNAGALLADIWDADTRGKSMAFFTLAPFAGPALGPIVSGYMSVAGVGWRWLFWVLAIFAGICLVIIVLTLPETYGPMLLTKKAKAIRKRTGDSRYYSALERADAHWQARVSNILLRPFKVLFLEPMLIFITIYMSFVYGCIYLLFEAFPIVFTEGHGLNTGASGLMYLPLFLGGALGACLYLLLFNPRYERFMKQYAPNPVPPEHRLEMAFFGGPLFALAFFWFGWTSFPSISYWAPLMAILPLGVGVVLIFLSLFNYIIDAYLMVAASALASSTVVRSAFGAGFPLFATQMYVKLNARWASTLLGCIALLLVPIPFVLARYGRVLRKNSKYAPTKHI</sequence>
<protein>
    <submittedName>
        <fullName evidence="8">MFS general substrate transporter</fullName>
    </submittedName>
</protein>
<feature type="domain" description="Major facilitator superfamily (MFS) profile" evidence="7">
    <location>
        <begin position="151"/>
        <end position="583"/>
    </location>
</feature>
<organism evidence="8 9">
    <name type="scientific">Calocera cornea HHB12733</name>
    <dbReference type="NCBI Taxonomy" id="1353952"/>
    <lineage>
        <taxon>Eukaryota</taxon>
        <taxon>Fungi</taxon>
        <taxon>Dikarya</taxon>
        <taxon>Basidiomycota</taxon>
        <taxon>Agaricomycotina</taxon>
        <taxon>Dacrymycetes</taxon>
        <taxon>Dacrymycetales</taxon>
        <taxon>Dacrymycetaceae</taxon>
        <taxon>Calocera</taxon>
    </lineage>
</organism>
<feature type="transmembrane region" description="Helical" evidence="6">
    <location>
        <begin position="385"/>
        <end position="404"/>
    </location>
</feature>
<gene>
    <name evidence="8" type="ORF">CALCODRAFT_499945</name>
</gene>
<feature type="transmembrane region" description="Helical" evidence="6">
    <location>
        <begin position="522"/>
        <end position="547"/>
    </location>
</feature>
<feature type="transmembrane region" description="Helical" evidence="6">
    <location>
        <begin position="189"/>
        <end position="208"/>
    </location>
</feature>
<dbReference type="PANTHER" id="PTHR23502:SF173">
    <property type="entry name" value="MFS-MULTIDRUG-RESISTANCE TRANSPORTER-RELATED"/>
    <property type="match status" value="1"/>
</dbReference>
<keyword evidence="4 6" id="KW-0472">Membrane</keyword>
<evidence type="ECO:0000259" key="7">
    <source>
        <dbReference type="PROSITE" id="PS50850"/>
    </source>
</evidence>
<evidence type="ECO:0000256" key="6">
    <source>
        <dbReference type="SAM" id="Phobius"/>
    </source>
</evidence>
<dbReference type="PROSITE" id="PS50850">
    <property type="entry name" value="MFS"/>
    <property type="match status" value="1"/>
</dbReference>
<dbReference type="CDD" id="cd17323">
    <property type="entry name" value="MFS_Tpo1_MDR_like"/>
    <property type="match status" value="1"/>
</dbReference>
<feature type="transmembrane region" description="Helical" evidence="6">
    <location>
        <begin position="466"/>
        <end position="485"/>
    </location>
</feature>
<comment type="subcellular location">
    <subcellularLocation>
        <location evidence="1">Membrane</location>
        <topology evidence="1">Multi-pass membrane protein</topology>
    </subcellularLocation>
</comment>
<dbReference type="FunFam" id="1.20.1250.20:FF:000011">
    <property type="entry name" value="MFS multidrug transporter, putative"/>
    <property type="match status" value="1"/>
</dbReference>
<reference evidence="8 9" key="1">
    <citation type="journal article" date="2016" name="Mol. Biol. Evol.">
        <title>Comparative Genomics of Early-Diverging Mushroom-Forming Fungi Provides Insights into the Origins of Lignocellulose Decay Capabilities.</title>
        <authorList>
            <person name="Nagy L.G."/>
            <person name="Riley R."/>
            <person name="Tritt A."/>
            <person name="Adam C."/>
            <person name="Daum C."/>
            <person name="Floudas D."/>
            <person name="Sun H."/>
            <person name="Yadav J.S."/>
            <person name="Pangilinan J."/>
            <person name="Larsson K.H."/>
            <person name="Matsuura K."/>
            <person name="Barry K."/>
            <person name="Labutti K."/>
            <person name="Kuo R."/>
            <person name="Ohm R.A."/>
            <person name="Bhattacharya S.S."/>
            <person name="Shirouzu T."/>
            <person name="Yoshinaga Y."/>
            <person name="Martin F.M."/>
            <person name="Grigoriev I.V."/>
            <person name="Hibbett D.S."/>
        </authorList>
    </citation>
    <scope>NUCLEOTIDE SEQUENCE [LARGE SCALE GENOMIC DNA]</scope>
    <source>
        <strain evidence="8 9">HHB12733</strain>
    </source>
</reference>
<feature type="transmembrane region" description="Helical" evidence="6">
    <location>
        <begin position="220"/>
        <end position="239"/>
    </location>
</feature>
<keyword evidence="2 6" id="KW-0812">Transmembrane</keyword>
<dbReference type="EMBL" id="KV424016">
    <property type="protein sequence ID" value="KZT54325.1"/>
    <property type="molecule type" value="Genomic_DNA"/>
</dbReference>
<dbReference type="Gene3D" id="1.20.1250.20">
    <property type="entry name" value="MFS general substrate transporter like domains"/>
    <property type="match status" value="1"/>
</dbReference>
<dbReference type="InParanoid" id="A0A165E8K8"/>
<evidence type="ECO:0000256" key="5">
    <source>
        <dbReference type="SAM" id="MobiDB-lite"/>
    </source>
</evidence>
<feature type="transmembrane region" description="Helical" evidence="6">
    <location>
        <begin position="150"/>
        <end position="169"/>
    </location>
</feature>
<dbReference type="GO" id="GO:0005886">
    <property type="term" value="C:plasma membrane"/>
    <property type="evidence" value="ECO:0007669"/>
    <property type="project" value="TreeGrafter"/>
</dbReference>
<evidence type="ECO:0000256" key="1">
    <source>
        <dbReference type="ARBA" id="ARBA00004141"/>
    </source>
</evidence>
<feature type="transmembrane region" description="Helical" evidence="6">
    <location>
        <begin position="491"/>
        <end position="515"/>
    </location>
</feature>
<feature type="transmembrane region" description="Helical" evidence="6">
    <location>
        <begin position="424"/>
        <end position="445"/>
    </location>
</feature>
<feature type="transmembrane region" description="Helical" evidence="6">
    <location>
        <begin position="245"/>
        <end position="267"/>
    </location>
</feature>
<accession>A0A165E8K8</accession>
<feature type="transmembrane region" description="Helical" evidence="6">
    <location>
        <begin position="279"/>
        <end position="297"/>
    </location>
</feature>
<dbReference type="InterPro" id="IPR011701">
    <property type="entry name" value="MFS"/>
</dbReference>
<evidence type="ECO:0000256" key="4">
    <source>
        <dbReference type="ARBA" id="ARBA00023136"/>
    </source>
</evidence>
<dbReference type="PANTHER" id="PTHR23502">
    <property type="entry name" value="MAJOR FACILITATOR SUPERFAMILY"/>
    <property type="match status" value="1"/>
</dbReference>
<evidence type="ECO:0000313" key="9">
    <source>
        <dbReference type="Proteomes" id="UP000076842"/>
    </source>
</evidence>
<proteinExistence type="predicted"/>
<keyword evidence="9" id="KW-1185">Reference proteome</keyword>
<dbReference type="Pfam" id="PF07690">
    <property type="entry name" value="MFS_1"/>
    <property type="match status" value="1"/>
</dbReference>
<feature type="transmembrane region" description="Helical" evidence="6">
    <location>
        <begin position="559"/>
        <end position="581"/>
    </location>
</feature>